<dbReference type="PROSITE" id="PS50846">
    <property type="entry name" value="HMA_2"/>
    <property type="match status" value="1"/>
</dbReference>
<proteinExistence type="predicted"/>
<dbReference type="GO" id="GO:0046872">
    <property type="term" value="F:metal ion binding"/>
    <property type="evidence" value="ECO:0007669"/>
    <property type="project" value="InterPro"/>
</dbReference>
<evidence type="ECO:0000256" key="1">
    <source>
        <dbReference type="SAM" id="MobiDB-lite"/>
    </source>
</evidence>
<evidence type="ECO:0000313" key="3">
    <source>
        <dbReference type="EMBL" id="KAE8688780.1"/>
    </source>
</evidence>
<dbReference type="PANTHER" id="PTHR46413">
    <property type="entry name" value="HEAVY METAL-ASSOCIATED ISOPRENYLATED PLANT PROTEIN 6"/>
    <property type="match status" value="1"/>
</dbReference>
<name>A0A6A2ZBC3_HIBSY</name>
<dbReference type="InterPro" id="IPR006121">
    <property type="entry name" value="HMA_dom"/>
</dbReference>
<protein>
    <recommendedName>
        <fullName evidence="2">HMA domain-containing protein</fullName>
    </recommendedName>
</protein>
<feature type="domain" description="HMA" evidence="2">
    <location>
        <begin position="27"/>
        <end position="90"/>
    </location>
</feature>
<feature type="compositionally biased region" description="Polar residues" evidence="1">
    <location>
        <begin position="1"/>
        <end position="14"/>
    </location>
</feature>
<accession>A0A6A2ZBC3</accession>
<feature type="region of interest" description="Disordered" evidence="1">
    <location>
        <begin position="1"/>
        <end position="21"/>
    </location>
</feature>
<dbReference type="InterPro" id="IPR036163">
    <property type="entry name" value="HMA_dom_sf"/>
</dbReference>
<dbReference type="Proteomes" id="UP000436088">
    <property type="component" value="Unassembled WGS sequence"/>
</dbReference>
<dbReference type="SUPFAM" id="SSF55008">
    <property type="entry name" value="HMA, heavy metal-associated domain"/>
    <property type="match status" value="1"/>
</dbReference>
<dbReference type="InterPro" id="IPR044594">
    <property type="entry name" value="HIPP01/3/5/6"/>
</dbReference>
<dbReference type="Gene3D" id="3.30.70.100">
    <property type="match status" value="1"/>
</dbReference>
<comment type="caution">
    <text evidence="3">The sequence shown here is derived from an EMBL/GenBank/DDBJ whole genome shotgun (WGS) entry which is preliminary data.</text>
</comment>
<evidence type="ECO:0000313" key="4">
    <source>
        <dbReference type="Proteomes" id="UP000436088"/>
    </source>
</evidence>
<evidence type="ECO:0000259" key="2">
    <source>
        <dbReference type="PROSITE" id="PS50846"/>
    </source>
</evidence>
<keyword evidence="4" id="KW-1185">Reference proteome</keyword>
<reference evidence="3" key="1">
    <citation type="submission" date="2019-09" db="EMBL/GenBank/DDBJ databases">
        <title>Draft genome information of white flower Hibiscus syriacus.</title>
        <authorList>
            <person name="Kim Y.-M."/>
        </authorList>
    </citation>
    <scope>NUCLEOTIDE SEQUENCE [LARGE SCALE GENOMIC DNA]</scope>
    <source>
        <strain evidence="3">YM2019G1</strain>
    </source>
</reference>
<dbReference type="CDD" id="cd00371">
    <property type="entry name" value="HMA"/>
    <property type="match status" value="1"/>
</dbReference>
<dbReference type="AlphaFoldDB" id="A0A6A2ZBC3"/>
<dbReference type="Pfam" id="PF00403">
    <property type="entry name" value="HMA"/>
    <property type="match status" value="1"/>
</dbReference>
<dbReference type="EMBL" id="VEPZ02001181">
    <property type="protein sequence ID" value="KAE8688780.1"/>
    <property type="molecule type" value="Genomic_DNA"/>
</dbReference>
<gene>
    <name evidence="3" type="ORF">F3Y22_tig00110956pilonHSYRG00197</name>
</gene>
<dbReference type="PANTHER" id="PTHR46413:SF2">
    <property type="entry name" value="HEAVY METAL-ASSOCIATED ISOPRENYLATED PLANT PROTEIN 3"/>
    <property type="match status" value="1"/>
</dbReference>
<organism evidence="3 4">
    <name type="scientific">Hibiscus syriacus</name>
    <name type="common">Rose of Sharon</name>
    <dbReference type="NCBI Taxonomy" id="106335"/>
    <lineage>
        <taxon>Eukaryota</taxon>
        <taxon>Viridiplantae</taxon>
        <taxon>Streptophyta</taxon>
        <taxon>Embryophyta</taxon>
        <taxon>Tracheophyta</taxon>
        <taxon>Spermatophyta</taxon>
        <taxon>Magnoliopsida</taxon>
        <taxon>eudicotyledons</taxon>
        <taxon>Gunneridae</taxon>
        <taxon>Pentapetalae</taxon>
        <taxon>rosids</taxon>
        <taxon>malvids</taxon>
        <taxon>Malvales</taxon>
        <taxon>Malvaceae</taxon>
        <taxon>Malvoideae</taxon>
        <taxon>Hibiscus</taxon>
    </lineage>
</organism>
<sequence>MPSLSTLHKNNGNQKAGRDEQKKENGSLTVIFKVDCLCDDCASRILKCVRELQGVETVKTDRNANRVTVIGSVDPTAIKDNIAKKSKKKALLTTADLKVQLKCQCQGCILKLGQSTFGVTIKTQTGAMA</sequence>